<evidence type="ECO:0000256" key="1">
    <source>
        <dbReference type="ARBA" id="ARBA00005384"/>
    </source>
</evidence>
<dbReference type="InterPro" id="IPR015424">
    <property type="entry name" value="PyrdxlP-dep_Trfase"/>
</dbReference>
<dbReference type="PANTHER" id="PTHR46577:SF1">
    <property type="entry name" value="HTH-TYPE TRANSCRIPTIONAL REGULATORY PROTEIN GABR"/>
    <property type="match status" value="1"/>
</dbReference>
<dbReference type="SUPFAM" id="SSF46785">
    <property type="entry name" value="Winged helix' DNA-binding domain"/>
    <property type="match status" value="1"/>
</dbReference>
<gene>
    <name evidence="8" type="ORF">I7412_04640</name>
</gene>
<keyword evidence="9" id="KW-1185">Reference proteome</keyword>
<dbReference type="InterPro" id="IPR004839">
    <property type="entry name" value="Aminotransferase_I/II_large"/>
</dbReference>
<evidence type="ECO:0000256" key="3">
    <source>
        <dbReference type="ARBA" id="ARBA00023015"/>
    </source>
</evidence>
<sequence length="517" mass="54369">MDQVAVDEVAMDGVDRAEVARDLVAGGEVARGEVARGEVARGTDFLQLAAAAAPARGLAGWLSDALRAAIADGRLPAGGQLPATRTLAADLGVSRGVVVEAYRRLTDEGLVGGRRGGGTTVLAQPVRPPRAPRRAPRWDGPLPRPRVPAAAGIDLSPGVPDLSAFPRAAWLRAERAVLTETSPDDLGYGDPRGHPRLREALAPWLARARGPRVTPDEILIVSGVAQAMALLAQQLRREGTDAIAVEDPGSRGAVEEFEYWGLRPVPVPVDGDGLRIDALAASGARAVFLTPAHQFPTGVVLAPGRRRALLAWAADAELVIEDDYDAEYRYDRAPVPALHAGAPDRIAYAGSTSKSLAPALRLGWLVPPPRRYEGLVAAKKASDLGSPTVPQLVLARLLASGEYDRHVRLVRARHRARRDALLGALRAALPAAPVRGVAAGLHLLVSLPDERADDVALAEELRAAGVLVHPLSWHRRRPGPPGLVLGYAAHPPDRLREAAATIARVAGASRGGAPATA</sequence>
<dbReference type="PROSITE" id="PS50949">
    <property type="entry name" value="HTH_GNTR"/>
    <property type="match status" value="1"/>
</dbReference>
<proteinExistence type="inferred from homology"/>
<dbReference type="GO" id="GO:0008483">
    <property type="term" value="F:transaminase activity"/>
    <property type="evidence" value="ECO:0007669"/>
    <property type="project" value="UniProtKB-KW"/>
</dbReference>
<comment type="similarity">
    <text evidence="1">In the C-terminal section; belongs to the class-I pyridoxal-phosphate-dependent aminotransferase family.</text>
</comment>
<keyword evidence="8" id="KW-0808">Transferase</keyword>
<dbReference type="Pfam" id="PF00392">
    <property type="entry name" value="GntR"/>
    <property type="match status" value="1"/>
</dbReference>
<accession>A0A937RI71</accession>
<organism evidence="8 9">
    <name type="scientific">Frankia nepalensis</name>
    <dbReference type="NCBI Taxonomy" id="1836974"/>
    <lineage>
        <taxon>Bacteria</taxon>
        <taxon>Bacillati</taxon>
        <taxon>Actinomycetota</taxon>
        <taxon>Actinomycetes</taxon>
        <taxon>Frankiales</taxon>
        <taxon>Frankiaceae</taxon>
        <taxon>Frankia</taxon>
    </lineage>
</organism>
<evidence type="ECO:0000256" key="4">
    <source>
        <dbReference type="ARBA" id="ARBA00023125"/>
    </source>
</evidence>
<evidence type="ECO:0000313" key="9">
    <source>
        <dbReference type="Proteomes" id="UP000604475"/>
    </source>
</evidence>
<dbReference type="PRINTS" id="PR00035">
    <property type="entry name" value="HTHGNTR"/>
</dbReference>
<dbReference type="Gene3D" id="3.40.640.10">
    <property type="entry name" value="Type I PLP-dependent aspartate aminotransferase-like (Major domain)"/>
    <property type="match status" value="1"/>
</dbReference>
<dbReference type="SUPFAM" id="SSF53383">
    <property type="entry name" value="PLP-dependent transferases"/>
    <property type="match status" value="1"/>
</dbReference>
<comment type="caution">
    <text evidence="8">The sequence shown here is derived from an EMBL/GenBank/DDBJ whole genome shotgun (WGS) entry which is preliminary data.</text>
</comment>
<dbReference type="InterPro" id="IPR015421">
    <property type="entry name" value="PyrdxlP-dep_Trfase_major"/>
</dbReference>
<feature type="region of interest" description="Disordered" evidence="6">
    <location>
        <begin position="113"/>
        <end position="144"/>
    </location>
</feature>
<dbReference type="SMART" id="SM00345">
    <property type="entry name" value="HTH_GNTR"/>
    <property type="match status" value="1"/>
</dbReference>
<dbReference type="InterPro" id="IPR036388">
    <property type="entry name" value="WH-like_DNA-bd_sf"/>
</dbReference>
<evidence type="ECO:0000313" key="8">
    <source>
        <dbReference type="EMBL" id="MBL7626471.1"/>
    </source>
</evidence>
<dbReference type="Proteomes" id="UP000604475">
    <property type="component" value="Unassembled WGS sequence"/>
</dbReference>
<dbReference type="AlphaFoldDB" id="A0A937RI71"/>
<dbReference type="Gene3D" id="1.10.10.10">
    <property type="entry name" value="Winged helix-like DNA-binding domain superfamily/Winged helix DNA-binding domain"/>
    <property type="match status" value="1"/>
</dbReference>
<dbReference type="RefSeq" id="WP_203005726.1">
    <property type="nucleotide sequence ID" value="NZ_JADWYU010000022.1"/>
</dbReference>
<dbReference type="EMBL" id="JAEACQ010000136">
    <property type="protein sequence ID" value="MBL7626471.1"/>
    <property type="molecule type" value="Genomic_DNA"/>
</dbReference>
<keyword evidence="2" id="KW-0663">Pyridoxal phosphate</keyword>
<feature type="domain" description="HTH gntR-type" evidence="7">
    <location>
        <begin position="56"/>
        <end position="124"/>
    </location>
</feature>
<evidence type="ECO:0000256" key="6">
    <source>
        <dbReference type="SAM" id="MobiDB-lite"/>
    </source>
</evidence>
<keyword evidence="8" id="KW-0032">Aminotransferase</keyword>
<dbReference type="InterPro" id="IPR036390">
    <property type="entry name" value="WH_DNA-bd_sf"/>
</dbReference>
<keyword evidence="4" id="KW-0238">DNA-binding</keyword>
<dbReference type="PANTHER" id="PTHR46577">
    <property type="entry name" value="HTH-TYPE TRANSCRIPTIONAL REGULATORY PROTEIN GABR"/>
    <property type="match status" value="1"/>
</dbReference>
<dbReference type="GO" id="GO:0003700">
    <property type="term" value="F:DNA-binding transcription factor activity"/>
    <property type="evidence" value="ECO:0007669"/>
    <property type="project" value="InterPro"/>
</dbReference>
<dbReference type="CDD" id="cd07377">
    <property type="entry name" value="WHTH_GntR"/>
    <property type="match status" value="1"/>
</dbReference>
<evidence type="ECO:0000259" key="7">
    <source>
        <dbReference type="PROSITE" id="PS50949"/>
    </source>
</evidence>
<reference evidence="8" key="1">
    <citation type="submission" date="2020-12" db="EMBL/GenBank/DDBJ databases">
        <title>Genomic characterization of non-nitrogen-fixing Frankia strains.</title>
        <authorList>
            <person name="Carlos-Shanley C."/>
            <person name="Guerra T."/>
            <person name="Hahn D."/>
        </authorList>
    </citation>
    <scope>NUCLEOTIDE SEQUENCE</scope>
    <source>
        <strain evidence="8">CN6</strain>
    </source>
</reference>
<dbReference type="GO" id="GO:0003677">
    <property type="term" value="F:DNA binding"/>
    <property type="evidence" value="ECO:0007669"/>
    <property type="project" value="UniProtKB-KW"/>
</dbReference>
<dbReference type="InterPro" id="IPR051446">
    <property type="entry name" value="HTH_trans_reg/aminotransferase"/>
</dbReference>
<dbReference type="GO" id="GO:0030170">
    <property type="term" value="F:pyridoxal phosphate binding"/>
    <property type="evidence" value="ECO:0007669"/>
    <property type="project" value="InterPro"/>
</dbReference>
<dbReference type="Pfam" id="PF00155">
    <property type="entry name" value="Aminotran_1_2"/>
    <property type="match status" value="1"/>
</dbReference>
<protein>
    <submittedName>
        <fullName evidence="8">PLP-dependent aminotransferase family protein</fullName>
    </submittedName>
</protein>
<dbReference type="InterPro" id="IPR000524">
    <property type="entry name" value="Tscrpt_reg_HTH_GntR"/>
</dbReference>
<name>A0A937RI71_9ACTN</name>
<keyword evidence="3" id="KW-0805">Transcription regulation</keyword>
<evidence type="ECO:0000256" key="5">
    <source>
        <dbReference type="ARBA" id="ARBA00023163"/>
    </source>
</evidence>
<dbReference type="CDD" id="cd00609">
    <property type="entry name" value="AAT_like"/>
    <property type="match status" value="1"/>
</dbReference>
<evidence type="ECO:0000256" key="2">
    <source>
        <dbReference type="ARBA" id="ARBA00022898"/>
    </source>
</evidence>
<keyword evidence="5" id="KW-0804">Transcription</keyword>